<reference evidence="2 3" key="1">
    <citation type="submission" date="2024-03" db="EMBL/GenBank/DDBJ databases">
        <title>Human intestinal bacterial collection.</title>
        <authorList>
            <person name="Pauvert C."/>
            <person name="Hitch T.C.A."/>
            <person name="Clavel T."/>
        </authorList>
    </citation>
    <scope>NUCLEOTIDE SEQUENCE [LARGE SCALE GENOMIC DNA]</scope>
    <source>
        <strain evidence="2 3">CLA-AA-H132</strain>
    </source>
</reference>
<dbReference type="PANTHER" id="PTHR43685">
    <property type="entry name" value="GLYCOSYLTRANSFERASE"/>
    <property type="match status" value="1"/>
</dbReference>
<dbReference type="GO" id="GO:0016757">
    <property type="term" value="F:glycosyltransferase activity"/>
    <property type="evidence" value="ECO:0007669"/>
    <property type="project" value="UniProtKB-KW"/>
</dbReference>
<dbReference type="RefSeq" id="WP_349163246.1">
    <property type="nucleotide sequence ID" value="NZ_JBBMFE010000001.1"/>
</dbReference>
<keyword evidence="2" id="KW-0328">Glycosyltransferase</keyword>
<dbReference type="PANTHER" id="PTHR43685:SF13">
    <property type="entry name" value="O ANTIGEN BIOSYNTHESIS RHAMNOSYLTRANSFERASE RFBN"/>
    <property type="match status" value="1"/>
</dbReference>
<organism evidence="2 3">
    <name type="scientific">Laedolimicola intestinihominis</name>
    <dbReference type="NCBI Taxonomy" id="3133166"/>
    <lineage>
        <taxon>Bacteria</taxon>
        <taxon>Bacillati</taxon>
        <taxon>Bacillota</taxon>
        <taxon>Clostridia</taxon>
        <taxon>Lachnospirales</taxon>
        <taxon>Lachnospiraceae</taxon>
        <taxon>Laedolimicola</taxon>
    </lineage>
</organism>
<dbReference type="EC" id="2.4.-.-" evidence="2"/>
<dbReference type="Gene3D" id="3.90.550.10">
    <property type="entry name" value="Spore Coat Polysaccharide Biosynthesis Protein SpsA, Chain A"/>
    <property type="match status" value="1"/>
</dbReference>
<protein>
    <submittedName>
        <fullName evidence="2">Glycosyltransferase</fullName>
        <ecNumber evidence="2">2.4.-.-</ecNumber>
    </submittedName>
</protein>
<dbReference type="CDD" id="cd00761">
    <property type="entry name" value="Glyco_tranf_GTA_type"/>
    <property type="match status" value="1"/>
</dbReference>
<dbReference type="InterPro" id="IPR050834">
    <property type="entry name" value="Glycosyltransf_2"/>
</dbReference>
<dbReference type="Pfam" id="PF00535">
    <property type="entry name" value="Glycos_transf_2"/>
    <property type="match status" value="1"/>
</dbReference>
<comment type="caution">
    <text evidence="2">The sequence shown here is derived from an EMBL/GenBank/DDBJ whole genome shotgun (WGS) entry which is preliminary data.</text>
</comment>
<dbReference type="InterPro" id="IPR029044">
    <property type="entry name" value="Nucleotide-diphossugar_trans"/>
</dbReference>
<evidence type="ECO:0000259" key="1">
    <source>
        <dbReference type="Pfam" id="PF00535"/>
    </source>
</evidence>
<dbReference type="Proteomes" id="UP001438008">
    <property type="component" value="Unassembled WGS sequence"/>
</dbReference>
<name>A0ABV1FC00_9FIRM</name>
<feature type="domain" description="Glycosyltransferase 2-like" evidence="1">
    <location>
        <begin position="9"/>
        <end position="170"/>
    </location>
</feature>
<keyword evidence="2" id="KW-0808">Transferase</keyword>
<evidence type="ECO:0000313" key="2">
    <source>
        <dbReference type="EMBL" id="MEQ2470908.1"/>
    </source>
</evidence>
<dbReference type="EMBL" id="JBBMFE010000001">
    <property type="protein sequence ID" value="MEQ2470908.1"/>
    <property type="molecule type" value="Genomic_DNA"/>
</dbReference>
<accession>A0ABV1FC00</accession>
<evidence type="ECO:0000313" key="3">
    <source>
        <dbReference type="Proteomes" id="UP001438008"/>
    </source>
</evidence>
<sequence>MKKEAIIDAVIPAYRPGAEFRELLKRLMAQSRPLRRIIIMNTRTEVDMRTMAEDIPGAEIHELDKSEFDHGGTRDAGARLSDADYLLFLTQDAIPADEYLVERLAAAFTEPQIKAAYARQLARPDCRELERYTRIFNYPEESRVKTAADLDTLGIKTFFCSNVCAMYERQTYVNRGGFIRKTIFNEDMIYAGGLIKAGYAIAYAADARVIHSHNYSGLEQFHRNFDLAVSQAEHPEIFDGVASEGEGIRLVKKTAAHCLRIRKPWLIVTLVWQSGWKFLGYRMGKSYRKLPRWLVLRCTMNRAYWNGYRR</sequence>
<dbReference type="SUPFAM" id="SSF53448">
    <property type="entry name" value="Nucleotide-diphospho-sugar transferases"/>
    <property type="match status" value="1"/>
</dbReference>
<keyword evidence="3" id="KW-1185">Reference proteome</keyword>
<gene>
    <name evidence="2" type="ORF">WMO29_00095</name>
</gene>
<proteinExistence type="predicted"/>
<dbReference type="InterPro" id="IPR001173">
    <property type="entry name" value="Glyco_trans_2-like"/>
</dbReference>